<dbReference type="NCBIfam" id="NF041216">
    <property type="entry name" value="CU044_2847_fam"/>
    <property type="match status" value="1"/>
</dbReference>
<keyword evidence="4" id="KW-1185">Reference proteome</keyword>
<dbReference type="Proteomes" id="UP000632289">
    <property type="component" value="Unassembled WGS sequence"/>
</dbReference>
<sequence>MGEGISQLRLDDGTVVWARISEAQELRPPGGYRDSALSGRVAELASGLSDTVRGVVRSVRMGMAAAAPDEVTVEFGLELAAQEGRLVSLLANAQGTASINVTLRWSERGPRRGEGDGSGGTSGPADAAASAPSAP</sequence>
<dbReference type="EMBL" id="JACXYU010000011">
    <property type="protein sequence ID" value="MBD3933696.1"/>
    <property type="molecule type" value="Genomic_DNA"/>
</dbReference>
<reference evidence="3" key="1">
    <citation type="submission" date="2020-09" db="EMBL/GenBank/DDBJ databases">
        <title>Secondary metabolite and genome analysis of marine Streptomyces chumphonensis KK1-2T.</title>
        <authorList>
            <person name="Phongsopitanun W."/>
            <person name="Kanchanasin P."/>
            <person name="Pittayakhajonwut P."/>
            <person name="Suwanborirux K."/>
            <person name="Tanasupawat S."/>
        </authorList>
    </citation>
    <scope>NUCLEOTIDE SEQUENCE</scope>
    <source>
        <strain evidence="3">KK1-2</strain>
    </source>
</reference>
<feature type="compositionally biased region" description="Low complexity" evidence="1">
    <location>
        <begin position="123"/>
        <end position="135"/>
    </location>
</feature>
<feature type="region of interest" description="Disordered" evidence="1">
    <location>
        <begin position="103"/>
        <end position="135"/>
    </location>
</feature>
<protein>
    <recommendedName>
        <fullName evidence="2">Trypsin-co-occurring domain-containing protein</fullName>
    </recommendedName>
</protein>
<evidence type="ECO:0000256" key="1">
    <source>
        <dbReference type="SAM" id="MobiDB-lite"/>
    </source>
</evidence>
<evidence type="ECO:0000313" key="4">
    <source>
        <dbReference type="Proteomes" id="UP000632289"/>
    </source>
</evidence>
<name>A0A927F3M3_9ACTN</name>
<gene>
    <name evidence="3" type="ORF">IF129_19325</name>
</gene>
<dbReference type="Pfam" id="PF19493">
    <property type="entry name" value="Trypco1"/>
    <property type="match status" value="1"/>
</dbReference>
<feature type="domain" description="Trypsin-co-occurring" evidence="2">
    <location>
        <begin position="9"/>
        <end position="106"/>
    </location>
</feature>
<evidence type="ECO:0000259" key="2">
    <source>
        <dbReference type="Pfam" id="PF19493"/>
    </source>
</evidence>
<accession>A0A927F3M3</accession>
<dbReference type="RefSeq" id="WP_191210993.1">
    <property type="nucleotide sequence ID" value="NZ_BAABKL010000033.1"/>
</dbReference>
<proteinExistence type="predicted"/>
<feature type="compositionally biased region" description="Basic and acidic residues" evidence="1">
    <location>
        <begin position="105"/>
        <end position="115"/>
    </location>
</feature>
<organism evidence="3 4">
    <name type="scientific">Streptomyces chumphonensis</name>
    <dbReference type="NCBI Taxonomy" id="1214925"/>
    <lineage>
        <taxon>Bacteria</taxon>
        <taxon>Bacillati</taxon>
        <taxon>Actinomycetota</taxon>
        <taxon>Actinomycetes</taxon>
        <taxon>Kitasatosporales</taxon>
        <taxon>Streptomycetaceae</taxon>
        <taxon>Streptomyces</taxon>
    </lineage>
</organism>
<dbReference type="InterPro" id="IPR045794">
    <property type="entry name" value="Trypco1"/>
</dbReference>
<evidence type="ECO:0000313" key="3">
    <source>
        <dbReference type="EMBL" id="MBD3933696.1"/>
    </source>
</evidence>
<dbReference type="AlphaFoldDB" id="A0A927F3M3"/>
<comment type="caution">
    <text evidence="3">The sequence shown here is derived from an EMBL/GenBank/DDBJ whole genome shotgun (WGS) entry which is preliminary data.</text>
</comment>